<dbReference type="CDD" id="cd10527">
    <property type="entry name" value="SET_LSMT"/>
    <property type="match status" value="1"/>
</dbReference>
<dbReference type="Pfam" id="PF09273">
    <property type="entry name" value="Rubis-subs-bind"/>
    <property type="match status" value="1"/>
</dbReference>
<evidence type="ECO:0000256" key="2">
    <source>
        <dbReference type="SAM" id="SignalP"/>
    </source>
</evidence>
<feature type="chain" id="PRO_5035941483" description="Rubisco LSMT substrate-binding domain-containing protein" evidence="2">
    <location>
        <begin position="22"/>
        <end position="516"/>
    </location>
</feature>
<dbReference type="Proteomes" id="UP000693981">
    <property type="component" value="Unassembled WGS sequence"/>
</dbReference>
<comment type="caution">
    <text evidence="4">The sequence shown here is derived from an EMBL/GenBank/DDBJ whole genome shotgun (WGS) entry which is preliminary data.</text>
</comment>
<evidence type="ECO:0000313" key="5">
    <source>
        <dbReference type="Proteomes" id="UP000693981"/>
    </source>
</evidence>
<evidence type="ECO:0000259" key="3">
    <source>
        <dbReference type="Pfam" id="PF09273"/>
    </source>
</evidence>
<feature type="signal peptide" evidence="2">
    <location>
        <begin position="1"/>
        <end position="21"/>
    </location>
</feature>
<reference evidence="4" key="1">
    <citation type="submission" date="2021-02" db="EMBL/GenBank/DDBJ databases">
        <authorList>
            <person name="Palmer J.M."/>
        </authorList>
    </citation>
    <scope>NUCLEOTIDE SEQUENCE</scope>
    <source>
        <strain evidence="4">SCRP23</strain>
    </source>
</reference>
<name>A0A8T1VLZ9_9STRA</name>
<gene>
    <name evidence="4" type="ORF">PHYBOEH_011166</name>
</gene>
<evidence type="ECO:0000256" key="1">
    <source>
        <dbReference type="SAM" id="MobiDB-lite"/>
    </source>
</evidence>
<dbReference type="AlphaFoldDB" id="A0A8T1VLZ9"/>
<keyword evidence="2" id="KW-0732">Signal</keyword>
<sequence length="516" mass="57255">MQTRSHLSVLVLLLFATTISSLSIDIGGEINSAPKRDVEVEFDLDPDSKLQFNRYASSRSDRPVLDGRSKLPNGDPIIRPIGGTTKVEPSLPSSTVLEPTGFNFGRGVAYSTTEDVAVGDELLSFPLNKVMSLESAARGRVGLLLEVNPDLPPAIALAVHLLEERALGTKSNFSDFIQTLPAINSLNSSMFYSDEELELLQGSQLLRYTQARSDAVKAFYDALVVPVTSIEAVNPPLFKKKTFTLDNFRWAMGVVWGCSFPFGDNEEDVVLAPILDTIGVCTEDDGEDNDICPPSRVELDTSANKLVMYATSSYKQGQEVRVTMPRKSSAQLMLNHGFMRSQSSPKLDKLDVTITLDPSDALVEVKNFMVQSQLNESINGSYALYHGSKTLGDAISTSMKMKLLSGSEMPRFRELLPSEDSPTNDRKILSLRNEFVFTRAIISTCKSLMEQYVTTFEDDKRVLAELTSDNDTDHTRAIQLRRMLVLEKEILLQTMDLAMEDWKDLLFSAHPNLQEV</sequence>
<evidence type="ECO:0000313" key="4">
    <source>
        <dbReference type="EMBL" id="KAG7381073.1"/>
    </source>
</evidence>
<accession>A0A8T1VLZ9</accession>
<dbReference type="InterPro" id="IPR050600">
    <property type="entry name" value="SETD3_SETD6_MTase"/>
</dbReference>
<dbReference type="PANTHER" id="PTHR13271">
    <property type="entry name" value="UNCHARACTERIZED PUTATIVE METHYLTRANSFERASE"/>
    <property type="match status" value="1"/>
</dbReference>
<feature type="compositionally biased region" description="Basic and acidic residues" evidence="1">
    <location>
        <begin position="59"/>
        <end position="69"/>
    </location>
</feature>
<dbReference type="PANTHER" id="PTHR13271:SF148">
    <property type="entry name" value="SET DOMAIN-CONTAINING PROTEIN"/>
    <property type="match status" value="1"/>
</dbReference>
<feature type="region of interest" description="Disordered" evidence="1">
    <location>
        <begin position="57"/>
        <end position="94"/>
    </location>
</feature>
<keyword evidence="5" id="KW-1185">Reference proteome</keyword>
<dbReference type="OrthoDB" id="341421at2759"/>
<dbReference type="InterPro" id="IPR015353">
    <property type="entry name" value="Rubisco_LSMT_subst-bd"/>
</dbReference>
<dbReference type="GO" id="GO:0016279">
    <property type="term" value="F:protein-lysine N-methyltransferase activity"/>
    <property type="evidence" value="ECO:0007669"/>
    <property type="project" value="TreeGrafter"/>
</dbReference>
<dbReference type="EMBL" id="JAGDFL010000818">
    <property type="protein sequence ID" value="KAG7381073.1"/>
    <property type="molecule type" value="Genomic_DNA"/>
</dbReference>
<proteinExistence type="predicted"/>
<organism evidence="4 5">
    <name type="scientific">Phytophthora boehmeriae</name>
    <dbReference type="NCBI Taxonomy" id="109152"/>
    <lineage>
        <taxon>Eukaryota</taxon>
        <taxon>Sar</taxon>
        <taxon>Stramenopiles</taxon>
        <taxon>Oomycota</taxon>
        <taxon>Peronosporomycetes</taxon>
        <taxon>Peronosporales</taxon>
        <taxon>Peronosporaceae</taxon>
        <taxon>Phytophthora</taxon>
    </lineage>
</organism>
<feature type="domain" description="Rubisco LSMT substrate-binding" evidence="3">
    <location>
        <begin position="358"/>
        <end position="491"/>
    </location>
</feature>
<protein>
    <recommendedName>
        <fullName evidence="3">Rubisco LSMT substrate-binding domain-containing protein</fullName>
    </recommendedName>
</protein>